<dbReference type="GO" id="GO:0016706">
    <property type="term" value="F:2-oxoglutarate-dependent dioxygenase activity"/>
    <property type="evidence" value="ECO:0007669"/>
    <property type="project" value="InterPro"/>
</dbReference>
<sequence>MYSCRSKNGFHPGPKLSWFSWFFLWFLEVFYFHPRRHSVKRMAPRMAASVLRSLALFLFLFIFCAFGHLDHITFSRDELLNIRQSSHYSSYPFFTNPESFLEILVGGAAALCGSWRRRRRGTRAGALVKLRRRGFRTALPSIHLANLRSLPNKVDELLLLNRTNKDFARSAALCFTETWLSERVPDAVLNLPGFQLHRADRETELSGKTKGGGVCFYINEGWCTDVTVLQKHCSPHLESLFINCKPFYSPREFSSFMLVGVYIPPQANANNALCELADQITTLERKFPDSFTIILGDFNRANLNHELPKYRQHIDCPTRDNIILDHCYTTVKDAYRSVPRAALGHSDHCMVHLIPVYRQKLKRAKPVVKTVKKWTNAAKQELQDCFDCTDWTVFEAASDNLDELTDTVTSYISFCEDVCVPTKTFCTYNNNKPWFTPKLQHLRKAKEDAYRSGDRALYKQARNTLTKEIKAAKRVYSQKLEERLSANDPASVWRGLQEITSYRRPPPTVEANKDLANELNTFYCRFETDRLPRLTLPSPETPLQTLTPNTPSTSPPFTLTLSNPVSTTTPSLPNPDSTTTTTLSNPDSTTSITPPTPLSSSLKLRIHTEDVSRLFQKQKPRKAPGPDGVSPSCLKTCAEQLAPIFTRIFNRSLELCEVPSCFKRSTIIPVPKKPTITGLNDYRPIALTSVVMKSFERLVLAHLKDITGHQLDPLQFAYRANRSVDDAVNMGLHYILQHLDRPGTYARILFVDFSSAFNTIVPELLSSKLSQLSVSPATCQWITSFLTDRKQQVRLGEITSETRSLSTGAPQGCVLSPLLFSLYTNDCTSKNSAVKLLKFADDTTVIGLIQDGDESAYRQEVERLVLWCSQHNLELNTLKTVEMTVDFRRHPSTLPPLIISDSPVSTVEIFKFLGTTISQDLKWETNINSILKKTQQRMYFLRQLGKYSLPQELLIQFYTAVIESVLCSSITVWYGAATKQDRSRLQQTVRAAERIIGAPLPSIQDLYLSRTRKRAGKIITDPSHPGHRLFDLLPSGRRYRSLQTKTTRHRNSFFPLAISLLNS</sequence>
<dbReference type="SUPFAM" id="SSF56672">
    <property type="entry name" value="DNA/RNA polymerases"/>
    <property type="match status" value="1"/>
</dbReference>
<dbReference type="Ensembl" id="ENSONIT00000059709.1">
    <property type="protein sequence ID" value="ENSONIP00000049859.1"/>
    <property type="gene ID" value="ENSONIG00000028209.1"/>
</dbReference>
<dbReference type="CDD" id="cd01650">
    <property type="entry name" value="RT_nLTR_like"/>
    <property type="match status" value="1"/>
</dbReference>
<keyword evidence="2" id="KW-0812">Transmembrane</keyword>
<keyword evidence="2" id="KW-0472">Membrane</keyword>
<evidence type="ECO:0000256" key="1">
    <source>
        <dbReference type="SAM" id="MobiDB-lite"/>
    </source>
</evidence>
<dbReference type="Proteomes" id="UP000005207">
    <property type="component" value="Unplaced"/>
</dbReference>
<dbReference type="PANTHER" id="PTHR47510:SF3">
    <property type="entry name" value="ENDO_EXONUCLEASE_PHOSPHATASE DOMAIN-CONTAINING PROTEIN"/>
    <property type="match status" value="1"/>
</dbReference>
<dbReference type="PROSITE" id="PS50878">
    <property type="entry name" value="RT_POL"/>
    <property type="match status" value="1"/>
</dbReference>
<dbReference type="Gene3D" id="3.60.10.10">
    <property type="entry name" value="Endonuclease/exonuclease/phosphatase"/>
    <property type="match status" value="1"/>
</dbReference>
<feature type="transmembrane region" description="Helical" evidence="2">
    <location>
        <begin position="16"/>
        <end position="34"/>
    </location>
</feature>
<dbReference type="InterPro" id="IPR000477">
    <property type="entry name" value="RT_dom"/>
</dbReference>
<evidence type="ECO:0000259" key="3">
    <source>
        <dbReference type="PROSITE" id="PS50878"/>
    </source>
</evidence>
<dbReference type="OMA" id="VARTIHW"/>
<dbReference type="InterPro" id="IPR043502">
    <property type="entry name" value="DNA/RNA_pol_sf"/>
</dbReference>
<dbReference type="InterPro" id="IPR015095">
    <property type="entry name" value="AlkB_hom8_N"/>
</dbReference>
<protein>
    <recommendedName>
        <fullName evidence="3">Reverse transcriptase domain-containing protein</fullName>
    </recommendedName>
</protein>
<dbReference type="GeneTree" id="ENSGT01120000271821"/>
<dbReference type="SUPFAM" id="SSF56219">
    <property type="entry name" value="DNase I-like"/>
    <property type="match status" value="1"/>
</dbReference>
<accession>A0A669CU69</accession>
<dbReference type="Pfam" id="PF09004">
    <property type="entry name" value="ALKBH8_N"/>
    <property type="match status" value="1"/>
</dbReference>
<dbReference type="PANTHER" id="PTHR47510">
    <property type="entry name" value="REVERSE TRANSCRIPTASE DOMAIN-CONTAINING PROTEIN"/>
    <property type="match status" value="1"/>
</dbReference>
<dbReference type="InterPro" id="IPR036691">
    <property type="entry name" value="Endo/exonu/phosph_ase_sf"/>
</dbReference>
<name>A0A669CU69_ORENI</name>
<feature type="region of interest" description="Disordered" evidence="1">
    <location>
        <begin position="533"/>
        <end position="603"/>
    </location>
</feature>
<dbReference type="AlphaFoldDB" id="A0A669CU69"/>
<feature type="domain" description="Reverse transcriptase" evidence="3">
    <location>
        <begin position="651"/>
        <end position="917"/>
    </location>
</feature>
<evidence type="ECO:0000313" key="4">
    <source>
        <dbReference type="Ensembl" id="ENSONIP00000049859.1"/>
    </source>
</evidence>
<dbReference type="Ensembl" id="ENSONIT00000074773.1">
    <property type="protein sequence ID" value="ENSONIP00000053061.1"/>
    <property type="gene ID" value="ENSONIG00000028209.1"/>
</dbReference>
<evidence type="ECO:0000313" key="5">
    <source>
        <dbReference type="Proteomes" id="UP000005207"/>
    </source>
</evidence>
<dbReference type="Pfam" id="PF00078">
    <property type="entry name" value="RVT_1"/>
    <property type="match status" value="1"/>
</dbReference>
<proteinExistence type="predicted"/>
<feature type="transmembrane region" description="Helical" evidence="2">
    <location>
        <begin position="46"/>
        <end position="69"/>
    </location>
</feature>
<keyword evidence="5" id="KW-1185">Reference proteome</keyword>
<organism evidence="4 5">
    <name type="scientific">Oreochromis niloticus</name>
    <name type="common">Nile tilapia</name>
    <name type="synonym">Tilapia nilotica</name>
    <dbReference type="NCBI Taxonomy" id="8128"/>
    <lineage>
        <taxon>Eukaryota</taxon>
        <taxon>Metazoa</taxon>
        <taxon>Chordata</taxon>
        <taxon>Craniata</taxon>
        <taxon>Vertebrata</taxon>
        <taxon>Euteleostomi</taxon>
        <taxon>Actinopterygii</taxon>
        <taxon>Neopterygii</taxon>
        <taxon>Teleostei</taxon>
        <taxon>Neoteleostei</taxon>
        <taxon>Acanthomorphata</taxon>
        <taxon>Ovalentaria</taxon>
        <taxon>Cichlomorphae</taxon>
        <taxon>Cichliformes</taxon>
        <taxon>Cichlidae</taxon>
        <taxon>African cichlids</taxon>
        <taxon>Pseudocrenilabrinae</taxon>
        <taxon>Oreochromini</taxon>
        <taxon>Oreochromis</taxon>
    </lineage>
</organism>
<evidence type="ECO:0000256" key="2">
    <source>
        <dbReference type="SAM" id="Phobius"/>
    </source>
</evidence>
<dbReference type="GO" id="GO:0008168">
    <property type="term" value="F:methyltransferase activity"/>
    <property type="evidence" value="ECO:0007669"/>
    <property type="project" value="InterPro"/>
</dbReference>
<feature type="compositionally biased region" description="Low complexity" evidence="1">
    <location>
        <begin position="541"/>
        <end position="601"/>
    </location>
</feature>
<keyword evidence="2" id="KW-1133">Transmembrane helix</keyword>
<reference evidence="4" key="1">
    <citation type="submission" date="2025-05" db="UniProtKB">
        <authorList>
            <consortium name="Ensembl"/>
        </authorList>
    </citation>
    <scope>IDENTIFICATION</scope>
</reference>